<comment type="similarity">
    <text evidence="1">Belongs to the outer membrane factor (OMF) (TC 1.B.17) family.</text>
</comment>
<name>A0ABY9EFA7_9GAMM</name>
<dbReference type="Gene3D" id="1.20.1600.10">
    <property type="entry name" value="Outer membrane efflux proteins (OEP)"/>
    <property type="match status" value="1"/>
</dbReference>
<keyword evidence="3" id="KW-1185">Reference proteome</keyword>
<evidence type="ECO:0000256" key="1">
    <source>
        <dbReference type="ARBA" id="ARBA00007613"/>
    </source>
</evidence>
<dbReference type="InterPro" id="IPR003423">
    <property type="entry name" value="OMP_efflux"/>
</dbReference>
<dbReference type="Proteomes" id="UP001321520">
    <property type="component" value="Chromosome"/>
</dbReference>
<reference evidence="2 3" key="1">
    <citation type="submission" date="2022-05" db="EMBL/GenBank/DDBJ databases">
        <title>Microbulbifer sp. nov., isolated from sponge.</title>
        <authorList>
            <person name="Gao L."/>
        </authorList>
    </citation>
    <scope>NUCLEOTIDE SEQUENCE [LARGE SCALE GENOMIC DNA]</scope>
    <source>
        <strain evidence="2 3">MI-G</strain>
    </source>
</reference>
<accession>A0ABY9EFA7</accession>
<dbReference type="InterPro" id="IPR010131">
    <property type="entry name" value="MdtP/NodT-like"/>
</dbReference>
<gene>
    <name evidence="2" type="ORF">M8T91_07110</name>
</gene>
<evidence type="ECO:0000313" key="2">
    <source>
        <dbReference type="EMBL" id="WKD51175.1"/>
    </source>
</evidence>
<sequence length="443" mass="48894">MDFFHALFAGVTCRRVAWPFVVAILYLPAQAVLAQKGELLTLPDAIARMLAQNPELAVFPLQRKKLAGDARMADLRPAFDFRFETERKHFGGDEPDEAPDPEDAAANELELVVALSSVVELGGKRQMRVDVVSAQLDVLIAEEQARALDLLGEVIRRYAQVLAAEELVVLAKERVSFARDTLKIVNERVLAAASPASERMRAEATLAKAVLAEQSERNMLVYRKYALSALWGQPGQAFEVDARALYRFAPGASFEELYARAQENPAIARFASEERLQASQLRLVQAKSSPDLGWYAGILINRAVDETTALAGFNLPLFTAKRNRGALIGAEAELEAVALRRKAALLQLYPQLYLAVTGRKQALDTVIMLQGSVIPSLRQALGEVKRAYRRGRDSYTDLIAAREMLLNAERSRIEAARSVLLYGAEIEQLTARPLGPLGLESRQ</sequence>
<proteinExistence type="inferred from homology"/>
<dbReference type="PANTHER" id="PTHR30203:SF24">
    <property type="entry name" value="BLR4935 PROTEIN"/>
    <property type="match status" value="1"/>
</dbReference>
<dbReference type="Pfam" id="PF02321">
    <property type="entry name" value="OEP"/>
    <property type="match status" value="2"/>
</dbReference>
<dbReference type="EMBL" id="CP098023">
    <property type="protein sequence ID" value="WKD51175.1"/>
    <property type="molecule type" value="Genomic_DNA"/>
</dbReference>
<dbReference type="SUPFAM" id="SSF56954">
    <property type="entry name" value="Outer membrane efflux proteins (OEP)"/>
    <property type="match status" value="1"/>
</dbReference>
<dbReference type="RefSeq" id="WP_301418192.1">
    <property type="nucleotide sequence ID" value="NZ_CP098023.1"/>
</dbReference>
<evidence type="ECO:0000313" key="3">
    <source>
        <dbReference type="Proteomes" id="UP001321520"/>
    </source>
</evidence>
<protein>
    <submittedName>
        <fullName evidence="2">TolC family protein</fullName>
    </submittedName>
</protein>
<organism evidence="2 3">
    <name type="scientific">Microbulbifer spongiae</name>
    <dbReference type="NCBI Taxonomy" id="2944933"/>
    <lineage>
        <taxon>Bacteria</taxon>
        <taxon>Pseudomonadati</taxon>
        <taxon>Pseudomonadota</taxon>
        <taxon>Gammaproteobacteria</taxon>
        <taxon>Cellvibrionales</taxon>
        <taxon>Microbulbiferaceae</taxon>
        <taxon>Microbulbifer</taxon>
    </lineage>
</organism>
<dbReference type="PANTHER" id="PTHR30203">
    <property type="entry name" value="OUTER MEMBRANE CATION EFFLUX PROTEIN"/>
    <property type="match status" value="1"/>
</dbReference>